<accession>A0A645GBA7</accession>
<dbReference type="EMBL" id="VSSQ01071892">
    <property type="protein sequence ID" value="MPN23406.1"/>
    <property type="molecule type" value="Genomic_DNA"/>
</dbReference>
<gene>
    <name evidence="1" type="ORF">SDC9_170794</name>
</gene>
<reference evidence="1" key="1">
    <citation type="submission" date="2019-08" db="EMBL/GenBank/DDBJ databases">
        <authorList>
            <person name="Kucharzyk K."/>
            <person name="Murdoch R.W."/>
            <person name="Higgins S."/>
            <person name="Loffler F."/>
        </authorList>
    </citation>
    <scope>NUCLEOTIDE SEQUENCE</scope>
</reference>
<comment type="caution">
    <text evidence="1">The sequence shown here is derived from an EMBL/GenBank/DDBJ whole genome shotgun (WGS) entry which is preliminary data.</text>
</comment>
<dbReference type="AlphaFoldDB" id="A0A645GBA7"/>
<name>A0A645GBA7_9ZZZZ</name>
<proteinExistence type="predicted"/>
<protein>
    <submittedName>
        <fullName evidence="1">Uncharacterized protein</fullName>
    </submittedName>
</protein>
<sequence>MNSAVKVAVYAAIPLAEVFVHIKKVAYSGDTCIVDQYVYISKGIIYCSNSVLDACTVRDVAVKTLILAAELI</sequence>
<organism evidence="1">
    <name type="scientific">bioreactor metagenome</name>
    <dbReference type="NCBI Taxonomy" id="1076179"/>
    <lineage>
        <taxon>unclassified sequences</taxon>
        <taxon>metagenomes</taxon>
        <taxon>ecological metagenomes</taxon>
    </lineage>
</organism>
<evidence type="ECO:0000313" key="1">
    <source>
        <dbReference type="EMBL" id="MPN23406.1"/>
    </source>
</evidence>